<dbReference type="AlphaFoldDB" id="A0A922HS28"/>
<organism evidence="3 4">
    <name type="scientific">Dermatophagoides farinae</name>
    <name type="common">American house dust mite</name>
    <dbReference type="NCBI Taxonomy" id="6954"/>
    <lineage>
        <taxon>Eukaryota</taxon>
        <taxon>Metazoa</taxon>
        <taxon>Ecdysozoa</taxon>
        <taxon>Arthropoda</taxon>
        <taxon>Chelicerata</taxon>
        <taxon>Arachnida</taxon>
        <taxon>Acari</taxon>
        <taxon>Acariformes</taxon>
        <taxon>Sarcoptiformes</taxon>
        <taxon>Astigmata</taxon>
        <taxon>Psoroptidia</taxon>
        <taxon>Analgoidea</taxon>
        <taxon>Pyroglyphidae</taxon>
        <taxon>Dermatophagoidinae</taxon>
        <taxon>Dermatophagoides</taxon>
    </lineage>
</organism>
<dbReference type="Pfam" id="PF01607">
    <property type="entry name" value="CBM_14"/>
    <property type="match status" value="1"/>
</dbReference>
<dbReference type="InterPro" id="IPR036508">
    <property type="entry name" value="Chitin-bd_dom_sf"/>
</dbReference>
<evidence type="ECO:0000313" key="3">
    <source>
        <dbReference type="EMBL" id="KAH9501561.1"/>
    </source>
</evidence>
<dbReference type="InterPro" id="IPR002557">
    <property type="entry name" value="Chitin-bd_dom"/>
</dbReference>
<dbReference type="EMBL" id="ASGP02000006">
    <property type="protein sequence ID" value="KAH9501561.1"/>
    <property type="molecule type" value="Genomic_DNA"/>
</dbReference>
<feature type="region of interest" description="Disordered" evidence="1">
    <location>
        <begin position="205"/>
        <end position="229"/>
    </location>
</feature>
<accession>A0A922HS28</accession>
<dbReference type="SUPFAM" id="SSF57625">
    <property type="entry name" value="Invertebrate chitin-binding proteins"/>
    <property type="match status" value="1"/>
</dbReference>
<protein>
    <recommendedName>
        <fullName evidence="2">Chitin-binding type-2 domain-containing protein</fullName>
    </recommendedName>
</protein>
<feature type="domain" description="Chitin-binding type-2" evidence="2">
    <location>
        <begin position="152"/>
        <end position="179"/>
    </location>
</feature>
<name>A0A922HS28_DERFA</name>
<evidence type="ECO:0000259" key="2">
    <source>
        <dbReference type="Pfam" id="PF01607"/>
    </source>
</evidence>
<dbReference type="PANTHER" id="PTHR22933:SF42">
    <property type="entry name" value="FI18455P1-RELATED"/>
    <property type="match status" value="1"/>
</dbReference>
<proteinExistence type="predicted"/>
<sequence length="472" mass="52895">MPFFKFEKNYHSESIHTHTTNLISPPSSYTVSLIRVSINSKIIATVSTVADNEIGEANVPGVPGVDYPIFGHIPDTDFQCSKQQYPGFYSDIETGCQRQQQQDRDIVAAASASIPKTIMMSESKLRLTKLIPSSTTTTVTNHSRKTTELIGGKHSFLCPNGTIFSQEYLICNWWYNVKCDESPRFYPLNRDVYASGLNLCINGANHNHHNNNNDHQQQQNRDQQPQPSMINKKNKTINQIELSTPYAILKQSPLSNKVDVITPESDGQWKMMTCLSPTKNIARNGRKFNTQNHTNPSSQVLIETSNLGSNCNHNNQAESSGHSFGVLCLDQESVNLLNRNNNVITNTKVDSKHGCLGRKESNQQDAQLLIDNNEQSLVVNPVTTNNSPSKLTRRSSRLINSDTRSIKENSTSAKKIVVDRRVTPVKRCRGKISFDKSQKIVRQNNNENDSTLQERSSANGLLELIKKFAIAY</sequence>
<dbReference type="Proteomes" id="UP000790347">
    <property type="component" value="Unassembled WGS sequence"/>
</dbReference>
<dbReference type="GO" id="GO:0008061">
    <property type="term" value="F:chitin binding"/>
    <property type="evidence" value="ECO:0007669"/>
    <property type="project" value="InterPro"/>
</dbReference>
<comment type="caution">
    <text evidence="3">The sequence shown here is derived from an EMBL/GenBank/DDBJ whole genome shotgun (WGS) entry which is preliminary data.</text>
</comment>
<dbReference type="Gene3D" id="2.170.140.10">
    <property type="entry name" value="Chitin binding domain"/>
    <property type="match status" value="1"/>
</dbReference>
<evidence type="ECO:0000256" key="1">
    <source>
        <dbReference type="SAM" id="MobiDB-lite"/>
    </source>
</evidence>
<reference evidence="3" key="1">
    <citation type="submission" date="2013-05" db="EMBL/GenBank/DDBJ databases">
        <authorList>
            <person name="Yim A.K.Y."/>
            <person name="Chan T.F."/>
            <person name="Ji K.M."/>
            <person name="Liu X.Y."/>
            <person name="Zhou J.W."/>
            <person name="Li R.Q."/>
            <person name="Yang K.Y."/>
            <person name="Li J."/>
            <person name="Li M."/>
            <person name="Law P.T.W."/>
            <person name="Wu Y.L."/>
            <person name="Cai Z.L."/>
            <person name="Qin H."/>
            <person name="Bao Y."/>
            <person name="Leung R.K.K."/>
            <person name="Ng P.K.S."/>
            <person name="Zou J."/>
            <person name="Zhong X.J."/>
            <person name="Ran P.X."/>
            <person name="Zhong N.S."/>
            <person name="Liu Z.G."/>
            <person name="Tsui S.K.W."/>
        </authorList>
    </citation>
    <scope>NUCLEOTIDE SEQUENCE</scope>
    <source>
        <strain evidence="3">Derf</strain>
        <tissue evidence="3">Whole organism</tissue>
    </source>
</reference>
<dbReference type="PANTHER" id="PTHR22933">
    <property type="entry name" value="FI18007P1-RELATED"/>
    <property type="match status" value="1"/>
</dbReference>
<dbReference type="InterPro" id="IPR052976">
    <property type="entry name" value="Scoloptoxin-like"/>
</dbReference>
<reference evidence="3" key="2">
    <citation type="journal article" date="2022" name="Res Sq">
        <title>Comparative Genomics Reveals Insights into the Divergent Evolution of Astigmatic Mites and Household Pest Adaptations.</title>
        <authorList>
            <person name="Xiong Q."/>
            <person name="Wan A.T.-Y."/>
            <person name="Liu X.-Y."/>
            <person name="Fung C.S.-H."/>
            <person name="Xiao X."/>
            <person name="Malainual N."/>
            <person name="Hou J."/>
            <person name="Wang L."/>
            <person name="Wang M."/>
            <person name="Yang K."/>
            <person name="Cui Y."/>
            <person name="Leung E."/>
            <person name="Nong W."/>
            <person name="Shin S.-K."/>
            <person name="Au S."/>
            <person name="Jeong K.Y."/>
            <person name="Chew F.T."/>
            <person name="Hui J."/>
            <person name="Leung T.F."/>
            <person name="Tungtrongchitr A."/>
            <person name="Zhong N."/>
            <person name="Liu Z."/>
            <person name="Tsui S."/>
        </authorList>
    </citation>
    <scope>NUCLEOTIDE SEQUENCE</scope>
    <source>
        <strain evidence="3">Derf</strain>
        <tissue evidence="3">Whole organism</tissue>
    </source>
</reference>
<evidence type="ECO:0000313" key="4">
    <source>
        <dbReference type="Proteomes" id="UP000790347"/>
    </source>
</evidence>
<gene>
    <name evidence="3" type="ORF">DERF_012402</name>
</gene>
<feature type="compositionally biased region" description="Low complexity" evidence="1">
    <location>
        <begin position="213"/>
        <end position="227"/>
    </location>
</feature>
<dbReference type="GO" id="GO:0005576">
    <property type="term" value="C:extracellular region"/>
    <property type="evidence" value="ECO:0007669"/>
    <property type="project" value="InterPro"/>
</dbReference>
<keyword evidence="4" id="KW-1185">Reference proteome</keyword>